<evidence type="ECO:0000313" key="2">
    <source>
        <dbReference type="Proteomes" id="UP000198304"/>
    </source>
</evidence>
<dbReference type="AlphaFoldDB" id="A0A239HC42"/>
<keyword evidence="2" id="KW-1185">Reference proteome</keyword>
<dbReference type="Proteomes" id="UP000198304">
    <property type="component" value="Unassembled WGS sequence"/>
</dbReference>
<evidence type="ECO:0008006" key="3">
    <source>
        <dbReference type="Google" id="ProtNLM"/>
    </source>
</evidence>
<proteinExistence type="predicted"/>
<name>A0A239HC42_9FIRM</name>
<dbReference type="EMBL" id="FZOJ01000021">
    <property type="protein sequence ID" value="SNS78947.1"/>
    <property type="molecule type" value="Genomic_DNA"/>
</dbReference>
<sequence length="40" mass="4697">MKFVIEKSLDEQYEEVTVDFMKNWFSKQFAVSLKYGGGCN</sequence>
<accession>A0A239HC42</accession>
<evidence type="ECO:0000313" key="1">
    <source>
        <dbReference type="EMBL" id="SNS78947.1"/>
    </source>
</evidence>
<gene>
    <name evidence="1" type="ORF">SAMN05446037_102125</name>
</gene>
<organism evidence="1 2">
    <name type="scientific">Anaerovirgula multivorans</name>
    <dbReference type="NCBI Taxonomy" id="312168"/>
    <lineage>
        <taxon>Bacteria</taxon>
        <taxon>Bacillati</taxon>
        <taxon>Bacillota</taxon>
        <taxon>Clostridia</taxon>
        <taxon>Peptostreptococcales</taxon>
        <taxon>Natronincolaceae</taxon>
        <taxon>Anaerovirgula</taxon>
    </lineage>
</organism>
<reference evidence="1 2" key="1">
    <citation type="submission" date="2017-06" db="EMBL/GenBank/DDBJ databases">
        <authorList>
            <person name="Kim H.J."/>
            <person name="Triplett B.A."/>
        </authorList>
    </citation>
    <scope>NUCLEOTIDE SEQUENCE [LARGE SCALE GENOMIC DNA]</scope>
    <source>
        <strain evidence="1 2">SCA</strain>
    </source>
</reference>
<protein>
    <recommendedName>
        <fullName evidence="3">HesB-like selenoprotein</fullName>
    </recommendedName>
</protein>
<dbReference type="RefSeq" id="WP_278277865.1">
    <property type="nucleotide sequence ID" value="NZ_FZOJ01000021.1"/>
</dbReference>